<keyword evidence="5 7" id="KW-0472">Membrane</keyword>
<evidence type="ECO:0000256" key="1">
    <source>
        <dbReference type="ARBA" id="ARBA00004141"/>
    </source>
</evidence>
<gene>
    <name evidence="9" type="ORF">BDZ85DRAFT_189586</name>
</gene>
<feature type="transmembrane region" description="Helical" evidence="7">
    <location>
        <begin position="336"/>
        <end position="356"/>
    </location>
</feature>
<evidence type="ECO:0000256" key="3">
    <source>
        <dbReference type="ARBA" id="ARBA00022692"/>
    </source>
</evidence>
<dbReference type="FunFam" id="1.20.1250.20:FF:000064">
    <property type="entry name" value="MFS allantoate transporter"/>
    <property type="match status" value="1"/>
</dbReference>
<dbReference type="Gene3D" id="1.20.1250.20">
    <property type="entry name" value="MFS general substrate transporter like domains"/>
    <property type="match status" value="2"/>
</dbReference>
<feature type="transmembrane region" description="Helical" evidence="7">
    <location>
        <begin position="197"/>
        <end position="217"/>
    </location>
</feature>
<feature type="transmembrane region" description="Helical" evidence="7">
    <location>
        <begin position="293"/>
        <end position="316"/>
    </location>
</feature>
<dbReference type="PANTHER" id="PTHR43791:SF40">
    <property type="entry name" value="THIAMINE PATHWAY TRANSPORTER THI73"/>
    <property type="match status" value="1"/>
</dbReference>
<keyword evidence="4 7" id="KW-1133">Transmembrane helix</keyword>
<dbReference type="InterPro" id="IPR036259">
    <property type="entry name" value="MFS_trans_sf"/>
</dbReference>
<evidence type="ECO:0000313" key="9">
    <source>
        <dbReference type="EMBL" id="KAF2227997.1"/>
    </source>
</evidence>
<evidence type="ECO:0000256" key="2">
    <source>
        <dbReference type="ARBA" id="ARBA00022448"/>
    </source>
</evidence>
<keyword evidence="3 7" id="KW-0812">Transmembrane</keyword>
<dbReference type="AlphaFoldDB" id="A0A6A6GQN4"/>
<organism evidence="9 10">
    <name type="scientific">Elsinoe ampelina</name>
    <dbReference type="NCBI Taxonomy" id="302913"/>
    <lineage>
        <taxon>Eukaryota</taxon>
        <taxon>Fungi</taxon>
        <taxon>Dikarya</taxon>
        <taxon>Ascomycota</taxon>
        <taxon>Pezizomycotina</taxon>
        <taxon>Dothideomycetes</taxon>
        <taxon>Dothideomycetidae</taxon>
        <taxon>Myriangiales</taxon>
        <taxon>Elsinoaceae</taxon>
        <taxon>Elsinoe</taxon>
    </lineage>
</organism>
<feature type="transmembrane region" description="Helical" evidence="7">
    <location>
        <begin position="113"/>
        <end position="131"/>
    </location>
</feature>
<feature type="transmembrane region" description="Helical" evidence="7">
    <location>
        <begin position="143"/>
        <end position="161"/>
    </location>
</feature>
<reference evidence="10" key="1">
    <citation type="journal article" date="2020" name="Stud. Mycol.">
        <title>101 Dothideomycetes genomes: A test case for predicting lifestyles and emergence of pathogens.</title>
        <authorList>
            <person name="Haridas S."/>
            <person name="Albert R."/>
            <person name="Binder M."/>
            <person name="Bloem J."/>
            <person name="LaButti K."/>
            <person name="Salamov A."/>
            <person name="Andreopoulos B."/>
            <person name="Baker S."/>
            <person name="Barry K."/>
            <person name="Bills G."/>
            <person name="Bluhm B."/>
            <person name="Cannon C."/>
            <person name="Castanera R."/>
            <person name="Culley D."/>
            <person name="Daum C."/>
            <person name="Ezra D."/>
            <person name="Gonzalez J."/>
            <person name="Henrissat B."/>
            <person name="Kuo A."/>
            <person name="Liang C."/>
            <person name="Lipzen A."/>
            <person name="Lutzoni F."/>
            <person name="Magnuson J."/>
            <person name="Mondo S."/>
            <person name="Nolan M."/>
            <person name="Ohm R."/>
            <person name="Pangilinan J."/>
            <person name="Park H.-J."/>
            <person name="Ramirez L."/>
            <person name="Alfaro M."/>
            <person name="Sun H."/>
            <person name="Tritt A."/>
            <person name="Yoshinaga Y."/>
            <person name="Zwiers L.-H."/>
            <person name="Turgeon B."/>
            <person name="Goodwin S."/>
            <person name="Spatafora J."/>
            <person name="Crous P."/>
            <person name="Grigoriev I."/>
        </authorList>
    </citation>
    <scope>NUCLEOTIDE SEQUENCE [LARGE SCALE GENOMIC DNA]</scope>
    <source>
        <strain evidence="10">CECT 20119</strain>
    </source>
</reference>
<protein>
    <submittedName>
        <fullName evidence="9">Allantoate permease</fullName>
    </submittedName>
</protein>
<proteinExistence type="inferred from homology"/>
<evidence type="ECO:0000256" key="7">
    <source>
        <dbReference type="SAM" id="Phobius"/>
    </source>
</evidence>
<comment type="similarity">
    <text evidence="6">Belongs to the major facilitator superfamily. Allantoate permease family.</text>
</comment>
<feature type="transmembrane region" description="Helical" evidence="7">
    <location>
        <begin position="363"/>
        <end position="383"/>
    </location>
</feature>
<dbReference type="EMBL" id="ML992501">
    <property type="protein sequence ID" value="KAF2227997.1"/>
    <property type="molecule type" value="Genomic_DNA"/>
</dbReference>
<dbReference type="PANTHER" id="PTHR43791">
    <property type="entry name" value="PERMEASE-RELATED"/>
    <property type="match status" value="1"/>
</dbReference>
<dbReference type="SUPFAM" id="SSF103473">
    <property type="entry name" value="MFS general substrate transporter"/>
    <property type="match status" value="1"/>
</dbReference>
<name>A0A6A6GQN4_9PEZI</name>
<evidence type="ECO:0000256" key="5">
    <source>
        <dbReference type="ARBA" id="ARBA00023136"/>
    </source>
</evidence>
<feature type="transmembrane region" description="Helical" evidence="7">
    <location>
        <begin position="74"/>
        <end position="93"/>
    </location>
</feature>
<dbReference type="Pfam" id="PF07690">
    <property type="entry name" value="MFS_1"/>
    <property type="match status" value="1"/>
</dbReference>
<feature type="domain" description="Major facilitator superfamily (MFS) profile" evidence="8">
    <location>
        <begin position="71"/>
        <end position="482"/>
    </location>
</feature>
<feature type="transmembrane region" description="Helical" evidence="7">
    <location>
        <begin position="456"/>
        <end position="477"/>
    </location>
</feature>
<accession>A0A6A6GQN4</accession>
<dbReference type="OrthoDB" id="6730379at2759"/>
<sequence length="513" mass="56336">MNPKRSSHTDKEVGNVGAWPSSSVLSEASPNHIELRSADQAYGFLTNVQVSGSEVRSVNLSALRRRIDYRLIPFMWLCYTMCWLDKAILNYAAVMGLHKDLQLRGNDFSNANTFFYVATTLAELPTGFILNKVSAAKWMGGNVILWGAATAAVAASTNYQTLLATRILVGIFEAAVAPCLLLLVSQWYTKSEQAPRFCFWYAGLGTGQIVGGLQSYGFQHVVNPSFAGWRIMFITMGGITVVLGIFTLFFLSENPLKAKFLSEAEKTALLNHVSVNQTGVVNRHFKWGQVWELLLDVQIWWLMLITVLICMTSGVVSSYSTTLLNNFGYSPKQAALLNSMSGIISIFSAVVSGIGVHRTGNRWAWIIVLLIPAILGAGLMSFMPRTQKSGILAGIYLVNTCTATLPHIYQWTAANIAGQTKRSVAVGFVSAAFGVASTIGPQTFQARDAPLYQPARLTVLTTLSAGAVLTALLAVYYKRENRRRDRLSTTGPGEAERWGNMTDKENLSFRYVF</sequence>
<feature type="transmembrane region" description="Helical" evidence="7">
    <location>
        <begin position="229"/>
        <end position="251"/>
    </location>
</feature>
<evidence type="ECO:0000256" key="4">
    <source>
        <dbReference type="ARBA" id="ARBA00022989"/>
    </source>
</evidence>
<feature type="transmembrane region" description="Helical" evidence="7">
    <location>
        <begin position="389"/>
        <end position="412"/>
    </location>
</feature>
<feature type="transmembrane region" description="Helical" evidence="7">
    <location>
        <begin position="424"/>
        <end position="444"/>
    </location>
</feature>
<evidence type="ECO:0000259" key="8">
    <source>
        <dbReference type="PROSITE" id="PS50850"/>
    </source>
</evidence>
<evidence type="ECO:0000256" key="6">
    <source>
        <dbReference type="ARBA" id="ARBA00037968"/>
    </source>
</evidence>
<keyword evidence="10" id="KW-1185">Reference proteome</keyword>
<feature type="transmembrane region" description="Helical" evidence="7">
    <location>
        <begin position="167"/>
        <end position="185"/>
    </location>
</feature>
<dbReference type="PROSITE" id="PS50850">
    <property type="entry name" value="MFS"/>
    <property type="match status" value="1"/>
</dbReference>
<dbReference type="Proteomes" id="UP000799538">
    <property type="component" value="Unassembled WGS sequence"/>
</dbReference>
<dbReference type="InterPro" id="IPR011701">
    <property type="entry name" value="MFS"/>
</dbReference>
<dbReference type="InterPro" id="IPR020846">
    <property type="entry name" value="MFS_dom"/>
</dbReference>
<keyword evidence="2" id="KW-0813">Transport</keyword>
<dbReference type="GO" id="GO:0022857">
    <property type="term" value="F:transmembrane transporter activity"/>
    <property type="evidence" value="ECO:0007669"/>
    <property type="project" value="InterPro"/>
</dbReference>
<dbReference type="GO" id="GO:0016020">
    <property type="term" value="C:membrane"/>
    <property type="evidence" value="ECO:0007669"/>
    <property type="project" value="UniProtKB-SubCell"/>
</dbReference>
<comment type="subcellular location">
    <subcellularLocation>
        <location evidence="1">Membrane</location>
        <topology evidence="1">Multi-pass membrane protein</topology>
    </subcellularLocation>
</comment>
<evidence type="ECO:0000313" key="10">
    <source>
        <dbReference type="Proteomes" id="UP000799538"/>
    </source>
</evidence>